<protein>
    <submittedName>
        <fullName evidence="3">Uncharacterized protein LOC105428144</fullName>
    </submittedName>
</protein>
<dbReference type="KEGG" id="pbar:105428144"/>
<dbReference type="OrthoDB" id="7551382at2759"/>
<reference evidence="3" key="1">
    <citation type="submission" date="2025-08" db="UniProtKB">
        <authorList>
            <consortium name="RefSeq"/>
        </authorList>
    </citation>
    <scope>IDENTIFICATION</scope>
</reference>
<dbReference type="RefSeq" id="XP_011638553.1">
    <property type="nucleotide sequence ID" value="XM_011640251.2"/>
</dbReference>
<gene>
    <name evidence="3" type="primary">LOC105428144</name>
</gene>
<sequence>MRKESNEGNSSVAHNTNFEQKYDNFQRFIVYKLINLEMKINQIEKHINTFQKFTMCDIVEDKENIDIFKNLPLRDENELQLMETKLKNDLWYRQQMIKQLGRVTSKHLKMSCLRLMRAILSNEVAEKYSWYGAKKNKFSVNWRYVK</sequence>
<dbReference type="GeneID" id="105428144"/>
<accession>A0A6I9X2I5</accession>
<keyword evidence="2" id="KW-1185">Reference proteome</keyword>
<evidence type="ECO:0000313" key="3">
    <source>
        <dbReference type="RefSeq" id="XP_011638553.1"/>
    </source>
</evidence>
<dbReference type="InterPro" id="IPR032071">
    <property type="entry name" value="DUF4806"/>
</dbReference>
<evidence type="ECO:0000259" key="1">
    <source>
        <dbReference type="Pfam" id="PF16064"/>
    </source>
</evidence>
<evidence type="ECO:0000313" key="2">
    <source>
        <dbReference type="Proteomes" id="UP000504615"/>
    </source>
</evidence>
<name>A0A6I9X2I5_9HYME</name>
<organism evidence="2 3">
    <name type="scientific">Pogonomyrmex barbatus</name>
    <name type="common">red harvester ant</name>
    <dbReference type="NCBI Taxonomy" id="144034"/>
    <lineage>
        <taxon>Eukaryota</taxon>
        <taxon>Metazoa</taxon>
        <taxon>Ecdysozoa</taxon>
        <taxon>Arthropoda</taxon>
        <taxon>Hexapoda</taxon>
        <taxon>Insecta</taxon>
        <taxon>Pterygota</taxon>
        <taxon>Neoptera</taxon>
        <taxon>Endopterygota</taxon>
        <taxon>Hymenoptera</taxon>
        <taxon>Apocrita</taxon>
        <taxon>Aculeata</taxon>
        <taxon>Formicoidea</taxon>
        <taxon>Formicidae</taxon>
        <taxon>Myrmicinae</taxon>
        <taxon>Pogonomyrmex</taxon>
    </lineage>
</organism>
<dbReference type="AlphaFoldDB" id="A0A6I9X2I5"/>
<dbReference type="Pfam" id="PF16064">
    <property type="entry name" value="DUF4806"/>
    <property type="match status" value="1"/>
</dbReference>
<feature type="domain" description="DUF4806" evidence="1">
    <location>
        <begin position="71"/>
        <end position="137"/>
    </location>
</feature>
<dbReference type="Proteomes" id="UP000504615">
    <property type="component" value="Unplaced"/>
</dbReference>
<proteinExistence type="predicted"/>